<proteinExistence type="predicted"/>
<keyword evidence="2" id="KW-1185">Reference proteome</keyword>
<organism evidence="1 2">
    <name type="scientific">Melastoma candidum</name>
    <dbReference type="NCBI Taxonomy" id="119954"/>
    <lineage>
        <taxon>Eukaryota</taxon>
        <taxon>Viridiplantae</taxon>
        <taxon>Streptophyta</taxon>
        <taxon>Embryophyta</taxon>
        <taxon>Tracheophyta</taxon>
        <taxon>Spermatophyta</taxon>
        <taxon>Magnoliopsida</taxon>
        <taxon>eudicotyledons</taxon>
        <taxon>Gunneridae</taxon>
        <taxon>Pentapetalae</taxon>
        <taxon>rosids</taxon>
        <taxon>malvids</taxon>
        <taxon>Myrtales</taxon>
        <taxon>Melastomataceae</taxon>
        <taxon>Melastomatoideae</taxon>
        <taxon>Melastomateae</taxon>
        <taxon>Melastoma</taxon>
    </lineage>
</organism>
<evidence type="ECO:0000313" key="1">
    <source>
        <dbReference type="EMBL" id="KAI4384465.1"/>
    </source>
</evidence>
<comment type="caution">
    <text evidence="1">The sequence shown here is derived from an EMBL/GenBank/DDBJ whole genome shotgun (WGS) entry which is preliminary data.</text>
</comment>
<dbReference type="EMBL" id="CM042881">
    <property type="protein sequence ID" value="KAI4384465.1"/>
    <property type="molecule type" value="Genomic_DNA"/>
</dbReference>
<dbReference type="Proteomes" id="UP001057402">
    <property type="component" value="Chromosome 2"/>
</dbReference>
<reference evidence="2" key="1">
    <citation type="journal article" date="2023" name="Front. Plant Sci.">
        <title>Chromosomal-level genome assembly of Melastoma candidum provides insights into trichome evolution.</title>
        <authorList>
            <person name="Zhong Y."/>
            <person name="Wu W."/>
            <person name="Sun C."/>
            <person name="Zou P."/>
            <person name="Liu Y."/>
            <person name="Dai S."/>
            <person name="Zhou R."/>
        </authorList>
    </citation>
    <scope>NUCLEOTIDE SEQUENCE [LARGE SCALE GENOMIC DNA]</scope>
</reference>
<gene>
    <name evidence="1" type="ORF">MLD38_002619</name>
</gene>
<sequence length="414" mass="46769">MKPYKGEGGTTQQQKKKKKKKKKVRKSGGCGGEGDGDNDVDDCSNVPLTALWGVQPPCSDWWDHFSKRISGHPASGKSRDFRSFFRISRRTFDYICSLVTGNLLKRPTNLADFNGSNLSLNDQVAVALMRLSSGKSLQSIGDLFRMNQSSVSQTTWRFVEAMEEKGLVHLSWPSEEEMQRIKEKFEKIRGLPNCCGAIDTTHILMNLPMVDPANDVWFDKEKKCSMILQGVVDADMRFRDVVTGWPGKLSDVSVLRSSSLFELCNNGTTLNGKRLYEGAEIGEYVVGDLGFPLLPWLLTPYKGKALLGLEREFNKRHYATRMVAKRALARLKDMWKIIEGVMWMPDRNKLPRIILVCCMLHNIVIDMEDEAQDEVPLAFDHDPGYRQQICDEADQTGSSLREKLSLILAENLPP</sequence>
<accession>A0ACB9RZC8</accession>
<evidence type="ECO:0000313" key="2">
    <source>
        <dbReference type="Proteomes" id="UP001057402"/>
    </source>
</evidence>
<protein>
    <submittedName>
        <fullName evidence="1">Uncharacterized protein</fullName>
    </submittedName>
</protein>
<name>A0ACB9RZC8_9MYRT</name>